<dbReference type="Proteomes" id="UP000001175">
    <property type="component" value="Chromosome"/>
</dbReference>
<protein>
    <submittedName>
        <fullName evidence="1">Uncharacterized protein</fullName>
    </submittedName>
</protein>
<evidence type="ECO:0000313" key="1">
    <source>
        <dbReference type="EMBL" id="BAD80629.1"/>
    </source>
</evidence>
<dbReference type="AlphaFoldDB" id="A0A0H3K5A8"/>
<name>A0A0H3K5A8_SYNP6</name>
<dbReference type="KEGG" id="syc:syc2439_c"/>
<dbReference type="SUPFAM" id="SSF53474">
    <property type="entry name" value="alpha/beta-Hydrolases"/>
    <property type="match status" value="1"/>
</dbReference>
<dbReference type="PANTHER" id="PTHR37946:SF1">
    <property type="entry name" value="SLL1969 PROTEIN"/>
    <property type="match status" value="1"/>
</dbReference>
<dbReference type="RefSeq" id="WP_011244749.1">
    <property type="nucleotide sequence ID" value="NC_006576.1"/>
</dbReference>
<evidence type="ECO:0000313" key="2">
    <source>
        <dbReference type="Proteomes" id="UP000001175"/>
    </source>
</evidence>
<dbReference type="PANTHER" id="PTHR37946">
    <property type="entry name" value="SLL1969 PROTEIN"/>
    <property type="match status" value="1"/>
</dbReference>
<dbReference type="InterPro" id="IPR029058">
    <property type="entry name" value="AB_hydrolase_fold"/>
</dbReference>
<dbReference type="EMBL" id="AP008231">
    <property type="protein sequence ID" value="BAD80629.1"/>
    <property type="molecule type" value="Genomic_DNA"/>
</dbReference>
<sequence length="306" mass="34360">MDQARTTTVDHPDRETPFLLFAQHGWDDRSYPIQQMAQSIAPQYSQVYAPNLGRFRTWIAIEPLIQSVEAVVLEAIAQYPDRPLRFLGHSMGGLIWLEVLSRHREWWDRTHSLVLVGSPVSGSDVCRLLDPFGRLPSIAKDLGRNRRPLAEAIAAQIPTASIVSDLGDYSDGLVPVNGSEFERATLVTLKDISHARLKSHPQVADAIAQFWKQPSIAPRPRDRAGTLIAQLRSLNLTECNHRNFAKAAVLKSQPDGVKIWRWLNPLRVQHIFVSSPDPATGRDCCRYAAYTGWLDDAALSKFLEKL</sequence>
<dbReference type="Gene3D" id="3.40.50.1820">
    <property type="entry name" value="alpha/beta hydrolase"/>
    <property type="match status" value="1"/>
</dbReference>
<proteinExistence type="predicted"/>
<gene>
    <name evidence="1" type="ordered locus">syc2439_c</name>
</gene>
<accession>A0A0H3K5A8</accession>
<dbReference type="eggNOG" id="COG2267">
    <property type="taxonomic scope" value="Bacteria"/>
</dbReference>
<organism evidence="1 2">
    <name type="scientific">Synechococcus sp. (strain ATCC 27144 / PCC 6301 / SAUG 1402/1)</name>
    <name type="common">Anacystis nidulans</name>
    <dbReference type="NCBI Taxonomy" id="269084"/>
    <lineage>
        <taxon>Bacteria</taxon>
        <taxon>Bacillati</taxon>
        <taxon>Cyanobacteriota</taxon>
        <taxon>Cyanophyceae</taxon>
        <taxon>Synechococcales</taxon>
        <taxon>Synechococcaceae</taxon>
        <taxon>Synechococcus</taxon>
    </lineage>
</organism>
<reference evidence="1 2" key="1">
    <citation type="journal article" date="2007" name="Photosyn. Res.">
        <title>Complete nucleotide sequence of the freshwater unicellular cyanobacterium Synechococcus elongatus PCC 6301 chromosome: gene content and organization.</title>
        <authorList>
            <person name="Sugita C."/>
            <person name="Ogata K."/>
            <person name="Shikata M."/>
            <person name="Jikuya H."/>
            <person name="Takano J."/>
            <person name="Furumichi M."/>
            <person name="Kanehisa M."/>
            <person name="Omata T."/>
            <person name="Sugiura M."/>
            <person name="Sugita M."/>
        </authorList>
    </citation>
    <scope>NUCLEOTIDE SEQUENCE [LARGE SCALE GENOMIC DNA]</scope>
    <source>
        <strain evidence="2">ATCC 27144 / PCC 6301 / SAUG 1402/1</strain>
    </source>
</reference>